<dbReference type="GO" id="GO:0022625">
    <property type="term" value="C:cytosolic large ribosomal subunit"/>
    <property type="evidence" value="ECO:0007669"/>
    <property type="project" value="TreeGrafter"/>
</dbReference>
<evidence type="ECO:0000259" key="7">
    <source>
        <dbReference type="Pfam" id="PF14693"/>
    </source>
</evidence>
<dbReference type="InterPro" id="IPR020055">
    <property type="entry name" value="Ribosomal_bL25_short"/>
</dbReference>
<keyword evidence="1 5" id="KW-0699">rRNA-binding</keyword>
<dbReference type="Gene3D" id="2.40.240.10">
    <property type="entry name" value="Ribosomal Protein L25, Chain P"/>
    <property type="match status" value="1"/>
</dbReference>
<keyword evidence="3 5" id="KW-0689">Ribosomal protein</keyword>
<comment type="subunit">
    <text evidence="5">Part of the 50S ribosomal subunit; part of the 5S rRNA/L5/L18/L25 subcomplex. Contacts the 5S rRNA. Binds to the 5S rRNA independently of L5 and L18.</text>
</comment>
<dbReference type="InterPro" id="IPR020056">
    <property type="entry name" value="Rbsml_bL25/Gln-tRNA_synth_N"/>
</dbReference>
<dbReference type="EMBL" id="CP028901">
    <property type="protein sequence ID" value="AWB34346.1"/>
    <property type="molecule type" value="Genomic_DNA"/>
</dbReference>
<organism evidence="8 9">
    <name type="scientific">Orrella marina</name>
    <dbReference type="NCBI Taxonomy" id="2163011"/>
    <lineage>
        <taxon>Bacteria</taxon>
        <taxon>Pseudomonadati</taxon>
        <taxon>Pseudomonadota</taxon>
        <taxon>Betaproteobacteria</taxon>
        <taxon>Burkholderiales</taxon>
        <taxon>Alcaligenaceae</taxon>
        <taxon>Orrella</taxon>
    </lineage>
</organism>
<dbReference type="GO" id="GO:0003735">
    <property type="term" value="F:structural constituent of ribosome"/>
    <property type="evidence" value="ECO:0007669"/>
    <property type="project" value="InterPro"/>
</dbReference>
<evidence type="ECO:0000256" key="5">
    <source>
        <dbReference type="HAMAP-Rule" id="MF_01334"/>
    </source>
</evidence>
<evidence type="ECO:0000256" key="4">
    <source>
        <dbReference type="ARBA" id="ARBA00023274"/>
    </source>
</evidence>
<feature type="domain" description="Large ribosomal subunit protein bL25 beta" evidence="7">
    <location>
        <begin position="99"/>
        <end position="183"/>
    </location>
</feature>
<dbReference type="PANTHER" id="PTHR33284">
    <property type="entry name" value="RIBOSOMAL PROTEIN L25/GLN-TRNA SYNTHETASE, ANTI-CODON-BINDING DOMAIN-CONTAINING PROTEIN"/>
    <property type="match status" value="1"/>
</dbReference>
<dbReference type="NCBIfam" id="NF004128">
    <property type="entry name" value="PRK05618.1-2"/>
    <property type="match status" value="1"/>
</dbReference>
<dbReference type="RefSeq" id="WP_108621762.1">
    <property type="nucleotide sequence ID" value="NZ_CP028901.1"/>
</dbReference>
<dbReference type="KEGG" id="boz:DBV39_12215"/>
<dbReference type="InterPro" id="IPR037121">
    <property type="entry name" value="Ribosomal_bL25_C"/>
</dbReference>
<dbReference type="CDD" id="cd00495">
    <property type="entry name" value="Ribosomal_L25_TL5_CTC"/>
    <property type="match status" value="1"/>
</dbReference>
<sequence length="203" mass="22239">MEFNATPRSVQGSSASRRLRRAGRVPAIVYGGTDQPLSIELDHNEIYHSLRKEQFHASVLDMKIEGKTQSVILRDVQWHPYKQLVLHVDFQRVSAKEVIHTKVPLHFINAETSPAVKLSAAVITHVVTELDIECLPANLPQFIEVNLAKFVAGASMHLADIRLPVGVKFVPHGGDENPLLVTAVMPGGAKSDEAAEEGDEAAE</sequence>
<dbReference type="SUPFAM" id="SSF50715">
    <property type="entry name" value="Ribosomal protein L25-like"/>
    <property type="match status" value="1"/>
</dbReference>
<dbReference type="NCBIfam" id="TIGR00731">
    <property type="entry name" value="bL25_bact_ctc"/>
    <property type="match status" value="1"/>
</dbReference>
<dbReference type="GO" id="GO:0006412">
    <property type="term" value="P:translation"/>
    <property type="evidence" value="ECO:0007669"/>
    <property type="project" value="UniProtKB-UniRule"/>
</dbReference>
<reference evidence="8 9" key="1">
    <citation type="submission" date="2018-04" db="EMBL/GenBank/DDBJ databases">
        <title>Bordetella sp. HZ20 isolated from seawater.</title>
        <authorList>
            <person name="Sun C."/>
        </authorList>
    </citation>
    <scope>NUCLEOTIDE SEQUENCE [LARGE SCALE GENOMIC DNA]</scope>
    <source>
        <strain evidence="8 9">HZ20</strain>
    </source>
</reference>
<keyword evidence="2 5" id="KW-0694">RNA-binding</keyword>
<dbReference type="InterPro" id="IPR029751">
    <property type="entry name" value="Ribosomal_L25_dom"/>
</dbReference>
<dbReference type="NCBIfam" id="NF004612">
    <property type="entry name" value="PRK05943.1"/>
    <property type="match status" value="1"/>
</dbReference>
<comment type="function">
    <text evidence="5">This is one of the proteins that binds to the 5S RNA in the ribosome where it forms part of the central protuberance.</text>
</comment>
<dbReference type="InterPro" id="IPR001021">
    <property type="entry name" value="Ribosomal_bL25_long"/>
</dbReference>
<dbReference type="PANTHER" id="PTHR33284:SF1">
    <property type="entry name" value="RIBOSOMAL PROTEIN L25_GLN-TRNA SYNTHETASE, ANTI-CODON-BINDING DOMAIN-CONTAINING PROTEIN"/>
    <property type="match status" value="1"/>
</dbReference>
<dbReference type="Pfam" id="PF01386">
    <property type="entry name" value="Ribosomal_L25p"/>
    <property type="match status" value="1"/>
</dbReference>
<evidence type="ECO:0000313" key="9">
    <source>
        <dbReference type="Proteomes" id="UP000244571"/>
    </source>
</evidence>
<accession>A0A2R4XKL7</accession>
<keyword evidence="9" id="KW-1185">Reference proteome</keyword>
<dbReference type="HAMAP" id="MF_01336">
    <property type="entry name" value="Ribosomal_bL25"/>
    <property type="match status" value="1"/>
</dbReference>
<evidence type="ECO:0000256" key="1">
    <source>
        <dbReference type="ARBA" id="ARBA00022730"/>
    </source>
</evidence>
<dbReference type="InterPro" id="IPR020930">
    <property type="entry name" value="Ribosomal_uL5_bac-type"/>
</dbReference>
<evidence type="ECO:0000256" key="2">
    <source>
        <dbReference type="ARBA" id="ARBA00022884"/>
    </source>
</evidence>
<protein>
    <recommendedName>
        <fullName evidence="5">Large ribosomal subunit protein bL25</fullName>
    </recommendedName>
    <alternativeName>
        <fullName evidence="5">General stress protein CTC</fullName>
    </alternativeName>
</protein>
<dbReference type="GO" id="GO:0008097">
    <property type="term" value="F:5S rRNA binding"/>
    <property type="evidence" value="ECO:0007669"/>
    <property type="project" value="InterPro"/>
</dbReference>
<feature type="domain" description="Large ribosomal subunit protein bL25 L25" evidence="6">
    <location>
        <begin position="4"/>
        <end position="90"/>
    </location>
</feature>
<dbReference type="NCBIfam" id="NF004130">
    <property type="entry name" value="PRK05618.1-5"/>
    <property type="match status" value="1"/>
</dbReference>
<name>A0A2R4XKL7_9BURK</name>
<dbReference type="FunFam" id="2.40.240.10:FF:000002">
    <property type="entry name" value="50S ribosomal protein L25"/>
    <property type="match status" value="1"/>
</dbReference>
<dbReference type="InterPro" id="IPR011035">
    <property type="entry name" value="Ribosomal_bL25/Gln-tRNA_synth"/>
</dbReference>
<dbReference type="HAMAP" id="MF_01334">
    <property type="entry name" value="Ribosomal_bL25_CTC"/>
    <property type="match status" value="1"/>
</dbReference>
<dbReference type="Pfam" id="PF14693">
    <property type="entry name" value="Ribosomal_TL5_C"/>
    <property type="match status" value="1"/>
</dbReference>
<evidence type="ECO:0000313" key="8">
    <source>
        <dbReference type="EMBL" id="AWB34346.1"/>
    </source>
</evidence>
<dbReference type="Gene3D" id="2.170.120.20">
    <property type="entry name" value="Ribosomal protein L25, beta domain"/>
    <property type="match status" value="1"/>
</dbReference>
<dbReference type="Proteomes" id="UP000244571">
    <property type="component" value="Chromosome"/>
</dbReference>
<comment type="similarity">
    <text evidence="5">Belongs to the bacterial ribosomal protein bL25 family. CTC subfamily.</text>
</comment>
<dbReference type="OrthoDB" id="9806411at2"/>
<evidence type="ECO:0000256" key="3">
    <source>
        <dbReference type="ARBA" id="ARBA00022980"/>
    </source>
</evidence>
<dbReference type="InterPro" id="IPR020057">
    <property type="entry name" value="Ribosomal_bL25_b-dom"/>
</dbReference>
<proteinExistence type="inferred from homology"/>
<evidence type="ECO:0000259" key="6">
    <source>
        <dbReference type="Pfam" id="PF01386"/>
    </source>
</evidence>
<keyword evidence="4 5" id="KW-0687">Ribonucleoprotein</keyword>
<dbReference type="AlphaFoldDB" id="A0A2R4XKL7"/>
<gene>
    <name evidence="5" type="primary">rplY</name>
    <name evidence="5" type="synonym">ctc</name>
    <name evidence="8" type="ORF">DBV39_12215</name>
</gene>